<dbReference type="Proteomes" id="UP001372834">
    <property type="component" value="Unassembled WGS sequence"/>
</dbReference>
<dbReference type="InterPro" id="IPR050753">
    <property type="entry name" value="Peptidase_M14_domain"/>
</dbReference>
<evidence type="ECO:0000259" key="15">
    <source>
        <dbReference type="PROSITE" id="PS52035"/>
    </source>
</evidence>
<dbReference type="PROSITE" id="PS00132">
    <property type="entry name" value="CARBOXYPEPT_ZN_1"/>
    <property type="match status" value="1"/>
</dbReference>
<evidence type="ECO:0000313" key="17">
    <source>
        <dbReference type="Proteomes" id="UP001372834"/>
    </source>
</evidence>
<dbReference type="Gene3D" id="3.40.630.10">
    <property type="entry name" value="Zn peptidases"/>
    <property type="match status" value="1"/>
</dbReference>
<feature type="domain" description="Peptidase M14" evidence="15">
    <location>
        <begin position="28"/>
        <end position="348"/>
    </location>
</feature>
<keyword evidence="6" id="KW-0645">Protease</keyword>
<evidence type="ECO:0000256" key="9">
    <source>
        <dbReference type="ARBA" id="ARBA00022801"/>
    </source>
</evidence>
<accession>A0AAN8SDZ3</accession>
<evidence type="ECO:0000256" key="4">
    <source>
        <dbReference type="ARBA" id="ARBA00022525"/>
    </source>
</evidence>
<feature type="signal peptide" evidence="14">
    <location>
        <begin position="1"/>
        <end position="18"/>
    </location>
</feature>
<evidence type="ECO:0000256" key="3">
    <source>
        <dbReference type="ARBA" id="ARBA00005988"/>
    </source>
</evidence>
<dbReference type="CDD" id="cd11308">
    <property type="entry name" value="Peptidase_M14NE-CP-C_like"/>
    <property type="match status" value="1"/>
</dbReference>
<reference evidence="16 17" key="1">
    <citation type="submission" date="2023-10" db="EMBL/GenBank/DDBJ databases">
        <title>Genomes of two closely related lineages of the louse Polyplax serrata with different host specificities.</title>
        <authorList>
            <person name="Martinu J."/>
            <person name="Tarabai H."/>
            <person name="Stefka J."/>
            <person name="Hypsa V."/>
        </authorList>
    </citation>
    <scope>NUCLEOTIDE SEQUENCE [LARGE SCALE GENOMIC DNA]</scope>
    <source>
        <strain evidence="16">HR10_N</strain>
    </source>
</reference>
<evidence type="ECO:0000256" key="6">
    <source>
        <dbReference type="ARBA" id="ARBA00022670"/>
    </source>
</evidence>
<dbReference type="InterPro" id="IPR057246">
    <property type="entry name" value="CARBOXYPEPT_ZN_1"/>
</dbReference>
<dbReference type="PANTHER" id="PTHR11532">
    <property type="entry name" value="PROTEASE M14 CARBOXYPEPTIDASE"/>
    <property type="match status" value="1"/>
</dbReference>
<keyword evidence="4" id="KW-0964">Secreted</keyword>
<dbReference type="EMBL" id="JAWJWE010000001">
    <property type="protein sequence ID" value="KAK6645090.1"/>
    <property type="molecule type" value="Genomic_DNA"/>
</dbReference>
<name>A0AAN8SDZ3_POLSC</name>
<keyword evidence="10" id="KW-0862">Zinc</keyword>
<keyword evidence="12" id="KW-0325">Glycoprotein</keyword>
<comment type="caution">
    <text evidence="16">The sequence shown here is derived from an EMBL/GenBank/DDBJ whole genome shotgun (WGS) entry which is preliminary data.</text>
</comment>
<evidence type="ECO:0000256" key="2">
    <source>
        <dbReference type="ARBA" id="ARBA00004613"/>
    </source>
</evidence>
<dbReference type="GO" id="GO:0016485">
    <property type="term" value="P:protein processing"/>
    <property type="evidence" value="ECO:0007669"/>
    <property type="project" value="TreeGrafter"/>
</dbReference>
<feature type="active site" description="Proton donor/acceptor" evidence="13">
    <location>
        <position position="318"/>
    </location>
</feature>
<evidence type="ECO:0000256" key="14">
    <source>
        <dbReference type="SAM" id="SignalP"/>
    </source>
</evidence>
<evidence type="ECO:0000256" key="12">
    <source>
        <dbReference type="ARBA" id="ARBA00023180"/>
    </source>
</evidence>
<dbReference type="InterPro" id="IPR057247">
    <property type="entry name" value="CARBOXYPEPT_ZN_2"/>
</dbReference>
<dbReference type="AlphaFoldDB" id="A0AAN8SDZ3"/>
<evidence type="ECO:0000256" key="8">
    <source>
        <dbReference type="ARBA" id="ARBA00022729"/>
    </source>
</evidence>
<dbReference type="GO" id="GO:0006518">
    <property type="term" value="P:peptide metabolic process"/>
    <property type="evidence" value="ECO:0007669"/>
    <property type="project" value="TreeGrafter"/>
</dbReference>
<dbReference type="PANTHER" id="PTHR11532:SF93">
    <property type="entry name" value="CARBOXYPEPTIDASE E"/>
    <property type="match status" value="1"/>
</dbReference>
<keyword evidence="7" id="KW-0479">Metal-binding</keyword>
<evidence type="ECO:0000256" key="7">
    <source>
        <dbReference type="ARBA" id="ARBA00022723"/>
    </source>
</evidence>
<organism evidence="16 17">
    <name type="scientific">Polyplax serrata</name>
    <name type="common">Common mouse louse</name>
    <dbReference type="NCBI Taxonomy" id="468196"/>
    <lineage>
        <taxon>Eukaryota</taxon>
        <taxon>Metazoa</taxon>
        <taxon>Ecdysozoa</taxon>
        <taxon>Arthropoda</taxon>
        <taxon>Hexapoda</taxon>
        <taxon>Insecta</taxon>
        <taxon>Pterygota</taxon>
        <taxon>Neoptera</taxon>
        <taxon>Paraneoptera</taxon>
        <taxon>Psocodea</taxon>
        <taxon>Troctomorpha</taxon>
        <taxon>Phthiraptera</taxon>
        <taxon>Anoplura</taxon>
        <taxon>Polyplacidae</taxon>
        <taxon>Polyplax</taxon>
    </lineage>
</organism>
<dbReference type="Pfam" id="PF00246">
    <property type="entry name" value="Peptidase_M14"/>
    <property type="match status" value="1"/>
</dbReference>
<keyword evidence="9" id="KW-0378">Hydrolase</keyword>
<dbReference type="InterPro" id="IPR000834">
    <property type="entry name" value="Peptidase_M14"/>
</dbReference>
<sequence>MGFNWQILLVSLIAGVQCYTETSNFVFKHHSNEELANVLKEVHSQCPNVTRLYTLSEPSVLGEPLYVIEFAESPGRHQLLQPEFKYIANMHGNEVLGRELLLKLADSLCEEWRLNNPDVRKLIKNTRIHLMPTMNPDGYALASKTYNNGVADYLIGRTNNNSVDLNRNFPDLDRIMFGYEQHHINHNNHLLEQLDHLDEPIQPETRAVMRLIMQVPFVLSANLHGGDLVANYPYDASRSGAVKEYSKSPDDETFRHLALSYSLKHKEMSDPKRKGCGYDGYNFGKQGGITNGAAWYSVKGGMQDFNYLSSNDFEITLELGCEKYPSESTLESEWEKNKDALMNFMWQSHIGIKGLVADAFTGKRLANAVIHVKNITHGRNVDIQHDVTSVNPMKPIQNWSIFTVHGGDYWRLLTPGEYLVTAQHDDYIPLSKRVVVTDKGHEQADRVDFYLQPIPASDINLLPDNNLNYDTDYEDTRNVRKRWFYGINLFNRNNL</sequence>
<comment type="cofactor">
    <cofactor evidence="1">
        <name>Zn(2+)</name>
        <dbReference type="ChEBI" id="CHEBI:29105"/>
    </cofactor>
</comment>
<keyword evidence="5" id="KW-0121">Carboxypeptidase</keyword>
<comment type="similarity">
    <text evidence="3 13">Belongs to the peptidase M14 family.</text>
</comment>
<dbReference type="SUPFAM" id="SSF49464">
    <property type="entry name" value="Carboxypeptidase regulatory domain-like"/>
    <property type="match status" value="1"/>
</dbReference>
<proteinExistence type="inferred from homology"/>
<dbReference type="CDD" id="cd03858">
    <property type="entry name" value="M14_CP_N-E_like"/>
    <property type="match status" value="1"/>
</dbReference>
<dbReference type="Gene3D" id="2.60.40.1120">
    <property type="entry name" value="Carboxypeptidase-like, regulatory domain"/>
    <property type="match status" value="1"/>
</dbReference>
<dbReference type="SMART" id="SM00631">
    <property type="entry name" value="Zn_pept"/>
    <property type="match status" value="1"/>
</dbReference>
<evidence type="ECO:0000256" key="10">
    <source>
        <dbReference type="ARBA" id="ARBA00022833"/>
    </source>
</evidence>
<dbReference type="GO" id="GO:0005615">
    <property type="term" value="C:extracellular space"/>
    <property type="evidence" value="ECO:0007669"/>
    <property type="project" value="TreeGrafter"/>
</dbReference>
<dbReference type="SUPFAM" id="SSF53187">
    <property type="entry name" value="Zn-dependent exopeptidases"/>
    <property type="match status" value="1"/>
</dbReference>
<dbReference type="PRINTS" id="PR00765">
    <property type="entry name" value="CRBOXYPTASEA"/>
</dbReference>
<gene>
    <name evidence="16" type="ORF">RUM43_001366</name>
</gene>
<keyword evidence="11" id="KW-0482">Metalloprotease</keyword>
<dbReference type="PROSITE" id="PS52035">
    <property type="entry name" value="PEPTIDASE_M14"/>
    <property type="match status" value="1"/>
</dbReference>
<dbReference type="GO" id="GO:0008270">
    <property type="term" value="F:zinc ion binding"/>
    <property type="evidence" value="ECO:0007669"/>
    <property type="project" value="InterPro"/>
</dbReference>
<evidence type="ECO:0000256" key="11">
    <source>
        <dbReference type="ARBA" id="ARBA00023049"/>
    </source>
</evidence>
<protein>
    <recommendedName>
        <fullName evidence="15">Peptidase M14 domain-containing protein</fullName>
    </recommendedName>
</protein>
<evidence type="ECO:0000313" key="16">
    <source>
        <dbReference type="EMBL" id="KAK6645090.1"/>
    </source>
</evidence>
<evidence type="ECO:0000256" key="13">
    <source>
        <dbReference type="PROSITE-ProRule" id="PRU01379"/>
    </source>
</evidence>
<evidence type="ECO:0000256" key="1">
    <source>
        <dbReference type="ARBA" id="ARBA00001947"/>
    </source>
</evidence>
<dbReference type="InterPro" id="IPR008969">
    <property type="entry name" value="CarboxyPept-like_regulatory"/>
</dbReference>
<keyword evidence="8 14" id="KW-0732">Signal</keyword>
<evidence type="ECO:0000256" key="5">
    <source>
        <dbReference type="ARBA" id="ARBA00022645"/>
    </source>
</evidence>
<comment type="subcellular location">
    <subcellularLocation>
        <location evidence="2">Secreted</location>
    </subcellularLocation>
</comment>
<feature type="chain" id="PRO_5043005551" description="Peptidase M14 domain-containing protein" evidence="14">
    <location>
        <begin position="19"/>
        <end position="495"/>
    </location>
</feature>
<dbReference type="FunFam" id="3.40.630.10:FF:000013">
    <property type="entry name" value="carboxypeptidase N catalytic chain"/>
    <property type="match status" value="1"/>
</dbReference>
<dbReference type="PROSITE" id="PS00133">
    <property type="entry name" value="CARBOXYPEPT_ZN_2"/>
    <property type="match status" value="1"/>
</dbReference>
<dbReference type="GO" id="GO:0004181">
    <property type="term" value="F:metallocarboxypeptidase activity"/>
    <property type="evidence" value="ECO:0007669"/>
    <property type="project" value="InterPro"/>
</dbReference>